<dbReference type="GO" id="GO:0008270">
    <property type="term" value="F:zinc ion binding"/>
    <property type="evidence" value="ECO:0007669"/>
    <property type="project" value="UniProtKB-UniRule"/>
</dbReference>
<feature type="region of interest" description="Disordered" evidence="5">
    <location>
        <begin position="440"/>
        <end position="462"/>
    </location>
</feature>
<dbReference type="RefSeq" id="XP_019739070.1">
    <property type="nucleotide sequence ID" value="XM_019883511.1"/>
</dbReference>
<keyword evidence="6" id="KW-0472">Membrane</keyword>
<dbReference type="InterPro" id="IPR023561">
    <property type="entry name" value="Carbonic_anhydrase_a-class"/>
</dbReference>
<keyword evidence="4" id="KW-0732">Signal</keyword>
<keyword evidence="4" id="KW-0456">Lyase</keyword>
<evidence type="ECO:0000313" key="9">
    <source>
        <dbReference type="Proteomes" id="UP000264820"/>
    </source>
</evidence>
<dbReference type="RefSeq" id="XP_019739068.1">
    <property type="nucleotide sequence ID" value="XM_019883509.1"/>
</dbReference>
<dbReference type="PROSITE" id="PS51144">
    <property type="entry name" value="ALPHA_CA_2"/>
    <property type="match status" value="2"/>
</dbReference>
<evidence type="ECO:0000256" key="4">
    <source>
        <dbReference type="RuleBase" id="RU367011"/>
    </source>
</evidence>
<keyword evidence="3 4" id="KW-0862">Zinc</keyword>
<keyword evidence="2 4" id="KW-0479">Metal-binding</keyword>
<dbReference type="InterPro" id="IPR036398">
    <property type="entry name" value="CA_dom_sf"/>
</dbReference>
<dbReference type="GO" id="GO:0005886">
    <property type="term" value="C:plasma membrane"/>
    <property type="evidence" value="ECO:0007669"/>
    <property type="project" value="TreeGrafter"/>
</dbReference>
<evidence type="ECO:0000313" key="8">
    <source>
        <dbReference type="Ensembl" id="ENSHCOP00000015526.1"/>
    </source>
</evidence>
<protein>
    <recommendedName>
        <fullName evidence="4">Carbonic anhydrase</fullName>
        <ecNumber evidence="4">4.2.1.1</ecNumber>
    </recommendedName>
</protein>
<dbReference type="PANTHER" id="PTHR18952">
    <property type="entry name" value="CARBONIC ANHYDRASE"/>
    <property type="match status" value="1"/>
</dbReference>
<dbReference type="OrthoDB" id="429145at2759"/>
<feature type="signal peptide" evidence="4">
    <location>
        <begin position="1"/>
        <end position="21"/>
    </location>
</feature>
<feature type="domain" description="Alpha-carbonic anhydrase" evidence="7">
    <location>
        <begin position="22"/>
        <end position="275"/>
    </location>
</feature>
<dbReference type="Ensembl" id="ENSHCOT00000023447.1">
    <property type="protein sequence ID" value="ENSHCOP00000015521.1"/>
    <property type="gene ID" value="ENSHCOG00000019144.1"/>
</dbReference>
<dbReference type="Ensembl" id="ENSHCOT00000023463.1">
    <property type="protein sequence ID" value="ENSHCOP00000015526.1"/>
    <property type="gene ID" value="ENSHCOG00000019144.1"/>
</dbReference>
<feature type="domain" description="Alpha-carbonic anhydrase" evidence="7">
    <location>
        <begin position="283"/>
        <end position="562"/>
    </location>
</feature>
<dbReference type="SMART" id="SM01057">
    <property type="entry name" value="Carb_anhydrase"/>
    <property type="match status" value="2"/>
</dbReference>
<dbReference type="KEGG" id="hcq:109523972"/>
<evidence type="ECO:0000256" key="1">
    <source>
        <dbReference type="ARBA" id="ARBA00010718"/>
    </source>
</evidence>
<evidence type="ECO:0000256" key="3">
    <source>
        <dbReference type="ARBA" id="ARBA00022833"/>
    </source>
</evidence>
<evidence type="ECO:0000259" key="7">
    <source>
        <dbReference type="PROSITE" id="PS51144"/>
    </source>
</evidence>
<dbReference type="GeneID" id="109523972"/>
<keyword evidence="6" id="KW-1133">Transmembrane helix</keyword>
<feature type="transmembrane region" description="Helical" evidence="6">
    <location>
        <begin position="558"/>
        <end position="583"/>
    </location>
</feature>
<keyword evidence="6" id="KW-0812">Transmembrane</keyword>
<dbReference type="PROSITE" id="PS00162">
    <property type="entry name" value="ALPHA_CA_1"/>
    <property type="match status" value="2"/>
</dbReference>
<dbReference type="AlphaFoldDB" id="A0A3Q2YCG8"/>
<dbReference type="Gene3D" id="3.10.200.10">
    <property type="entry name" value="Alpha carbonic anhydrase"/>
    <property type="match status" value="2"/>
</dbReference>
<dbReference type="InterPro" id="IPR001148">
    <property type="entry name" value="CA_dom"/>
</dbReference>
<dbReference type="InterPro" id="IPR018338">
    <property type="entry name" value="Carbonic_anhydrase_a-class_CS"/>
</dbReference>
<accession>A0A3Q2YCG8</accession>
<comment type="similarity">
    <text evidence="1 4">Belongs to the alpha-carbonic anhydrase family.</text>
</comment>
<dbReference type="OMA" id="WCYTGCE"/>
<dbReference type="STRING" id="109280.ENSHCOP00000015526"/>
<dbReference type="Pfam" id="PF00194">
    <property type="entry name" value="Carb_anhydrase"/>
    <property type="match status" value="2"/>
</dbReference>
<comment type="catalytic activity">
    <reaction evidence="4">
        <text>hydrogencarbonate + H(+) = CO2 + H2O</text>
        <dbReference type="Rhea" id="RHEA:10748"/>
        <dbReference type="ChEBI" id="CHEBI:15377"/>
        <dbReference type="ChEBI" id="CHEBI:15378"/>
        <dbReference type="ChEBI" id="CHEBI:16526"/>
        <dbReference type="ChEBI" id="CHEBI:17544"/>
        <dbReference type="EC" id="4.2.1.1"/>
    </reaction>
</comment>
<evidence type="ECO:0000256" key="2">
    <source>
        <dbReference type="ARBA" id="ARBA00022723"/>
    </source>
</evidence>
<dbReference type="PANTHER" id="PTHR18952:SF200">
    <property type="entry name" value="CARBONIC ANHYDRASE"/>
    <property type="match status" value="1"/>
</dbReference>
<dbReference type="RefSeq" id="XP_019739067.1">
    <property type="nucleotide sequence ID" value="XM_019883508.1"/>
</dbReference>
<reference evidence="8" key="1">
    <citation type="submission" date="2025-05" db="UniProtKB">
        <authorList>
            <consortium name="Ensembl"/>
        </authorList>
    </citation>
    <scope>IDENTIFICATION</scope>
</reference>
<dbReference type="GO" id="GO:0004089">
    <property type="term" value="F:carbonate dehydratase activity"/>
    <property type="evidence" value="ECO:0007669"/>
    <property type="project" value="UniProtKB-UniRule"/>
</dbReference>
<name>A0A3Q2YCG8_HIPCM</name>
<dbReference type="Proteomes" id="UP000264820">
    <property type="component" value="Unplaced"/>
</dbReference>
<sequence length="584" mass="64475">MRRSLIALCLNVFIHHAATNADSWCYTGCEHTPDHWQDLDGSFCGGQRQSPVNILSGHVERDATLGSFSFVNFSSRNAFRAIVNTGHTAKFLLKDNEVELSGGGLNGTYSTIQLHFHWGDTEHHPGSEHAIDGHRHPMEMHIVSLKKGLSVAQALEDSAGIAVLGFFIRATEDENLSNPWSALTSYLLKNTGTEVNVTHAISIDDLIGDVNLTKYFRYMGSLTTPSCHQVVAWTVFQEPISVNKILLQQFPLKTGLTNVYRPVQDLHGRQVFSSAALLLPPSHVWCYDDNCEFSPAKWHLLPNSHCDGERQSPVNIEAKKAVKDERLDGFAFTKFDDKHVIEYITNTGHTVKFVLKEGAMEVSGGGLGHVYSALQFHFHWGSSNPNSEGSEHTLDSKRFPMEVHIVNKRKDLTLEEAVNTTTGLAVLGFFIEAATIPKSRDAAEQHEDSHDSPDDSSDESMTGSWKALSSYLAEIQSIGSRVEVTEELSLAGLLGDVDLASYYRYNGSLTTPSCNEAVIWTVFKDSIKVDRSLLTTFPNRSGFGDVFRPPQSLRGREIYTTATGGALAPAIFFLALVQLCGFLL</sequence>
<dbReference type="GeneTree" id="ENSGT00940000164039"/>
<dbReference type="SUPFAM" id="SSF51069">
    <property type="entry name" value="Carbonic anhydrase"/>
    <property type="match status" value="2"/>
</dbReference>
<keyword evidence="9" id="KW-1185">Reference proteome</keyword>
<feature type="chain" id="PRO_5044516040" description="Carbonic anhydrase" evidence="4">
    <location>
        <begin position="22"/>
        <end position="584"/>
    </location>
</feature>
<comment type="function">
    <text evidence="4">Reversible hydration of carbon dioxide.</text>
</comment>
<evidence type="ECO:0000256" key="5">
    <source>
        <dbReference type="SAM" id="MobiDB-lite"/>
    </source>
</evidence>
<comment type="cofactor">
    <cofactor evidence="4">
        <name>Zn(2+)</name>
        <dbReference type="ChEBI" id="CHEBI:29105"/>
    </cofactor>
</comment>
<proteinExistence type="inferred from homology"/>
<dbReference type="EC" id="4.2.1.1" evidence="4"/>
<organism evidence="8 9">
    <name type="scientific">Hippocampus comes</name>
    <name type="common">Tiger tail seahorse</name>
    <dbReference type="NCBI Taxonomy" id="109280"/>
    <lineage>
        <taxon>Eukaryota</taxon>
        <taxon>Metazoa</taxon>
        <taxon>Chordata</taxon>
        <taxon>Craniata</taxon>
        <taxon>Vertebrata</taxon>
        <taxon>Euteleostomi</taxon>
        <taxon>Actinopterygii</taxon>
        <taxon>Neopterygii</taxon>
        <taxon>Teleostei</taxon>
        <taxon>Neoteleostei</taxon>
        <taxon>Acanthomorphata</taxon>
        <taxon>Syngnathiaria</taxon>
        <taxon>Syngnathiformes</taxon>
        <taxon>Syngnathoidei</taxon>
        <taxon>Syngnathidae</taxon>
        <taxon>Hippocampus</taxon>
    </lineage>
</organism>
<evidence type="ECO:0000256" key="6">
    <source>
        <dbReference type="SAM" id="Phobius"/>
    </source>
</evidence>
<feature type="compositionally biased region" description="Basic and acidic residues" evidence="5">
    <location>
        <begin position="440"/>
        <end position="453"/>
    </location>
</feature>